<evidence type="ECO:0000256" key="1">
    <source>
        <dbReference type="PROSITE-ProRule" id="PRU00047"/>
    </source>
</evidence>
<keyword evidence="1" id="KW-0479">Metal-binding</keyword>
<dbReference type="GO" id="GO:0008270">
    <property type="term" value="F:zinc ion binding"/>
    <property type="evidence" value="ECO:0007669"/>
    <property type="project" value="UniProtKB-KW"/>
</dbReference>
<dbReference type="GO" id="GO:0003676">
    <property type="term" value="F:nucleic acid binding"/>
    <property type="evidence" value="ECO:0007669"/>
    <property type="project" value="InterPro"/>
</dbReference>
<keyword evidence="1" id="KW-0862">Zinc</keyword>
<dbReference type="PANTHER" id="PTHR33223:SF11">
    <property type="entry name" value="ELEMENT PROTEIN, PUTATIVE-RELATED"/>
    <property type="match status" value="1"/>
</dbReference>
<feature type="region of interest" description="Disordered" evidence="2">
    <location>
        <begin position="268"/>
        <end position="297"/>
    </location>
</feature>
<dbReference type="InterPro" id="IPR005162">
    <property type="entry name" value="Retrotrans_gag_dom"/>
</dbReference>
<dbReference type="EMBL" id="DP000011">
    <property type="protein sequence ID" value="ABA98748.1"/>
    <property type="molecule type" value="Genomic_DNA"/>
</dbReference>
<dbReference type="InterPro" id="IPR001878">
    <property type="entry name" value="Znf_CCHC"/>
</dbReference>
<reference evidence="4" key="1">
    <citation type="journal article" date="2005" name="BMC Biol.">
        <title>The sequence of rice chromosomes 11 and 12, rich in disease resistance genes and recent gene duplications.</title>
        <authorList>
            <consortium name="The rice chromosomes 11 and 12 sequencing consortia"/>
        </authorList>
    </citation>
    <scope>NUCLEOTIDE SEQUENCE [LARGE SCALE GENOMIC DNA]</scope>
</reference>
<sequence>MAQASPFFGKPNEDASVHLQQFLEICTTYTVKGVSLDAERLCLFPFSLLGKAKQWFYVNRMIVNTRDRCSTAFLSKFFPMGKTNALRGRISSFQQTRDEMFPEAWECLQEYVAACPNHGMDDWLILQSFYNRLTPSSMDHQDAATGVAFFSKIVRAAIDIIEKMVSNMGWSEERLQTSHRGMHTVKETEMLAAKLDVLMKRRDDQEKSKPQDTVKALDSHITCEVCGNTGHSGNDCPETHEEAMFMGNNGYRQQGGQGWNQLRPFYQGGNNSNNNGTRQAGEEEWGIAEPKEDEEAQLDKIPPQEYYDSTLLPFPPCQKKPSVD</sequence>
<keyword evidence="1" id="KW-0863">Zinc-finger</keyword>
<dbReference type="Gene3D" id="4.10.60.10">
    <property type="entry name" value="Zinc finger, CCHC-type"/>
    <property type="match status" value="1"/>
</dbReference>
<reference evidence="4" key="3">
    <citation type="submission" date="2006-01" db="EMBL/GenBank/DDBJ databases">
        <authorList>
            <person name="Buell R."/>
        </authorList>
    </citation>
    <scope>NUCLEOTIDE SEQUENCE</scope>
</reference>
<evidence type="ECO:0000256" key="2">
    <source>
        <dbReference type="SAM" id="MobiDB-lite"/>
    </source>
</evidence>
<reference evidence="4" key="2">
    <citation type="submission" date="2005-04" db="EMBL/GenBank/DDBJ databases">
        <authorList>
            <person name="Buell C.R."/>
            <person name="Wing R.A."/>
            <person name="McCombie W.A."/>
            <person name="Ouyang S."/>
        </authorList>
    </citation>
    <scope>NUCLEOTIDE SEQUENCE</scope>
</reference>
<organism evidence="4">
    <name type="scientific">Oryza sativa subsp. japonica</name>
    <name type="common">Rice</name>
    <dbReference type="NCBI Taxonomy" id="39947"/>
    <lineage>
        <taxon>Eukaryota</taxon>
        <taxon>Viridiplantae</taxon>
        <taxon>Streptophyta</taxon>
        <taxon>Embryophyta</taxon>
        <taxon>Tracheophyta</taxon>
        <taxon>Spermatophyta</taxon>
        <taxon>Magnoliopsida</taxon>
        <taxon>Liliopsida</taxon>
        <taxon>Poales</taxon>
        <taxon>Poaceae</taxon>
        <taxon>BOP clade</taxon>
        <taxon>Oryzoideae</taxon>
        <taxon>Oryzeae</taxon>
        <taxon>Oryzinae</taxon>
        <taxon>Oryza</taxon>
        <taxon>Oryza sativa</taxon>
    </lineage>
</organism>
<accession>Q2QPR9</accession>
<dbReference type="PROSITE" id="PS50158">
    <property type="entry name" value="ZF_CCHC"/>
    <property type="match status" value="1"/>
</dbReference>
<dbReference type="AlphaFoldDB" id="Q2QPR9"/>
<feature type="domain" description="CCHC-type" evidence="3">
    <location>
        <begin position="223"/>
        <end position="238"/>
    </location>
</feature>
<gene>
    <name evidence="4" type="ordered locus">LOC_Os12g33520</name>
</gene>
<protein>
    <submittedName>
        <fullName evidence="4">Transposable element protein, putative, Retrotrans_gag</fullName>
    </submittedName>
</protein>
<proteinExistence type="predicted"/>
<dbReference type="PANTHER" id="PTHR33223">
    <property type="entry name" value="CCHC-TYPE DOMAIN-CONTAINING PROTEIN"/>
    <property type="match status" value="1"/>
</dbReference>
<feature type="compositionally biased region" description="Acidic residues" evidence="2">
    <location>
        <begin position="282"/>
        <end position="296"/>
    </location>
</feature>
<name>Q2QPR9_ORYSJ</name>
<feature type="compositionally biased region" description="Polar residues" evidence="2">
    <location>
        <begin position="268"/>
        <end position="278"/>
    </location>
</feature>
<evidence type="ECO:0000259" key="3">
    <source>
        <dbReference type="PROSITE" id="PS50158"/>
    </source>
</evidence>
<dbReference type="Pfam" id="PF03732">
    <property type="entry name" value="Retrotrans_gag"/>
    <property type="match status" value="1"/>
</dbReference>
<evidence type="ECO:0000313" key="4">
    <source>
        <dbReference type="EMBL" id="ABA98748.1"/>
    </source>
</evidence>